<dbReference type="Pfam" id="PF05717">
    <property type="entry name" value="TnpB_IS66"/>
    <property type="match status" value="1"/>
</dbReference>
<keyword evidence="2" id="KW-1185">Reference proteome</keyword>
<dbReference type="PANTHER" id="PTHR36455:SF1">
    <property type="entry name" value="BLR8292 PROTEIN"/>
    <property type="match status" value="1"/>
</dbReference>
<reference evidence="1 2" key="1">
    <citation type="submission" date="2020-03" db="EMBL/GenBank/DDBJ databases">
        <title>Bradyrhizobium diversity isolated from nodules of Indigofera sp.</title>
        <authorList>
            <person name="Klepa M."/>
            <person name="Helene L."/>
            <person name="Hungria M."/>
        </authorList>
    </citation>
    <scope>NUCLEOTIDE SEQUENCE [LARGE SCALE GENOMIC DNA]</scope>
    <source>
        <strain evidence="1 2">WSM 1791</strain>
    </source>
</reference>
<dbReference type="AlphaFoldDB" id="A0A7Y4GZD4"/>
<dbReference type="EMBL" id="JAAVLX010000018">
    <property type="protein sequence ID" value="NOJ44558.1"/>
    <property type="molecule type" value="Genomic_DNA"/>
</dbReference>
<sequence length="90" mass="10045">MLGLDPFSGAAFVFRAIRSDRIKVLVWNRTRLVLVHKRLERAKFVRPQIGNSVMRVSPAQFAALFRRPGLEFGSAGRCSPSTPCMRAAAE</sequence>
<protein>
    <submittedName>
        <fullName evidence="1">IS66 family insertion sequence element accessory protein TnpB</fullName>
    </submittedName>
</protein>
<accession>A0A7Y4GZD4</accession>
<dbReference type="NCBIfam" id="NF033819">
    <property type="entry name" value="IS66_TnpB"/>
    <property type="match status" value="1"/>
</dbReference>
<name>A0A7Y4GZD4_9BRAD</name>
<dbReference type="Proteomes" id="UP000544122">
    <property type="component" value="Unassembled WGS sequence"/>
</dbReference>
<evidence type="ECO:0000313" key="2">
    <source>
        <dbReference type="Proteomes" id="UP000544122"/>
    </source>
</evidence>
<gene>
    <name evidence="1" type="primary">tnpB</name>
    <name evidence="1" type="ORF">HCN58_34395</name>
</gene>
<evidence type="ECO:0000313" key="1">
    <source>
        <dbReference type="EMBL" id="NOJ44558.1"/>
    </source>
</evidence>
<dbReference type="PANTHER" id="PTHR36455">
    <property type="match status" value="1"/>
</dbReference>
<proteinExistence type="predicted"/>
<comment type="caution">
    <text evidence="1">The sequence shown here is derived from an EMBL/GenBank/DDBJ whole genome shotgun (WGS) entry which is preliminary data.</text>
</comment>
<organism evidence="1 2">
    <name type="scientific">Bradyrhizobium australiense</name>
    <dbReference type="NCBI Taxonomy" id="2721161"/>
    <lineage>
        <taxon>Bacteria</taxon>
        <taxon>Pseudomonadati</taxon>
        <taxon>Pseudomonadota</taxon>
        <taxon>Alphaproteobacteria</taxon>
        <taxon>Hyphomicrobiales</taxon>
        <taxon>Nitrobacteraceae</taxon>
        <taxon>Bradyrhizobium</taxon>
    </lineage>
</organism>
<dbReference type="InterPro" id="IPR008878">
    <property type="entry name" value="Transposase_IS66_Orf2"/>
</dbReference>